<dbReference type="Proteomes" id="UP001333110">
    <property type="component" value="Unassembled WGS sequence"/>
</dbReference>
<accession>A0AAN7NQ79</accession>
<dbReference type="AlphaFoldDB" id="A0AAN7NQ79"/>
<reference evidence="1 2" key="1">
    <citation type="journal article" date="2023" name="J. Hered.">
        <title>Chromosome-level genome of the wood stork (Mycteria americana) provides insight into avian chromosome evolution.</title>
        <authorList>
            <person name="Flamio R. Jr."/>
            <person name="Ramstad K.M."/>
        </authorList>
    </citation>
    <scope>NUCLEOTIDE SEQUENCE [LARGE SCALE GENOMIC DNA]</scope>
    <source>
        <strain evidence="1">JAX WOST 10</strain>
    </source>
</reference>
<organism evidence="1 2">
    <name type="scientific">Mycteria americana</name>
    <name type="common">Wood stork</name>
    <dbReference type="NCBI Taxonomy" id="33587"/>
    <lineage>
        <taxon>Eukaryota</taxon>
        <taxon>Metazoa</taxon>
        <taxon>Chordata</taxon>
        <taxon>Craniata</taxon>
        <taxon>Vertebrata</taxon>
        <taxon>Euteleostomi</taxon>
        <taxon>Archelosauria</taxon>
        <taxon>Archosauria</taxon>
        <taxon>Dinosauria</taxon>
        <taxon>Saurischia</taxon>
        <taxon>Theropoda</taxon>
        <taxon>Coelurosauria</taxon>
        <taxon>Aves</taxon>
        <taxon>Neognathae</taxon>
        <taxon>Neoaves</taxon>
        <taxon>Aequornithes</taxon>
        <taxon>Ciconiiformes</taxon>
        <taxon>Ciconiidae</taxon>
        <taxon>Mycteria</taxon>
    </lineage>
</organism>
<comment type="caution">
    <text evidence="1">The sequence shown here is derived from an EMBL/GenBank/DDBJ whole genome shotgun (WGS) entry which is preliminary data.</text>
</comment>
<proteinExistence type="predicted"/>
<protein>
    <submittedName>
        <fullName evidence="1">Uncharacterized protein</fullName>
    </submittedName>
</protein>
<keyword evidence="2" id="KW-1185">Reference proteome</keyword>
<evidence type="ECO:0000313" key="1">
    <source>
        <dbReference type="EMBL" id="KAK4828474.1"/>
    </source>
</evidence>
<feature type="non-terminal residue" evidence="1">
    <location>
        <position position="66"/>
    </location>
</feature>
<sequence length="66" mass="7299">MRCLGTWYSGGLGSVRFMVGLNDLKELSTLSLSKRTPRGDLITVSEDLHREKIAGTEELFQAAKKS</sequence>
<name>A0AAN7NQ79_MYCAM</name>
<evidence type="ECO:0000313" key="2">
    <source>
        <dbReference type="Proteomes" id="UP001333110"/>
    </source>
</evidence>
<gene>
    <name evidence="1" type="ORF">QYF61_026699</name>
</gene>
<dbReference type="EMBL" id="JAUNZN010000002">
    <property type="protein sequence ID" value="KAK4828474.1"/>
    <property type="molecule type" value="Genomic_DNA"/>
</dbReference>